<feature type="region of interest" description="Disordered" evidence="6">
    <location>
        <begin position="72"/>
        <end position="93"/>
    </location>
</feature>
<keyword evidence="4 7" id="KW-1133">Transmembrane helix</keyword>
<evidence type="ECO:0000256" key="5">
    <source>
        <dbReference type="ARBA" id="ARBA00023136"/>
    </source>
</evidence>
<feature type="transmembrane region" description="Helical" evidence="7">
    <location>
        <begin position="353"/>
        <end position="375"/>
    </location>
</feature>
<dbReference type="STRING" id="1150469.RSPPHO_00028"/>
<feature type="transmembrane region" description="Helical" evidence="7">
    <location>
        <begin position="251"/>
        <end position="272"/>
    </location>
</feature>
<dbReference type="PANTHER" id="PTHR23538:SF1">
    <property type="entry name" value="44.5 KD BACTERIOCHLOROPHYLL SYNTHASE SUBUNIT"/>
    <property type="match status" value="1"/>
</dbReference>
<evidence type="ECO:0000256" key="1">
    <source>
        <dbReference type="ARBA" id="ARBA00004141"/>
    </source>
</evidence>
<keyword evidence="3 7" id="KW-0812">Transmembrane</keyword>
<reference evidence="8 9" key="1">
    <citation type="submission" date="2012-02" db="EMBL/GenBank/DDBJ databases">
        <title>Shotgun genome sequence of Phaeospirillum photometricum DSM 122.</title>
        <authorList>
            <person name="Duquesne K."/>
            <person name="Sturgis J."/>
        </authorList>
    </citation>
    <scope>NUCLEOTIDE SEQUENCE [LARGE SCALE GENOMIC DNA]</scope>
    <source>
        <strain evidence="9">DSM122</strain>
    </source>
</reference>
<evidence type="ECO:0000256" key="7">
    <source>
        <dbReference type="SAM" id="Phobius"/>
    </source>
</evidence>
<comment type="subcellular location">
    <subcellularLocation>
        <location evidence="1">Membrane</location>
        <topology evidence="1">Multi-pass membrane protein</topology>
    </subcellularLocation>
</comment>
<evidence type="ECO:0000313" key="8">
    <source>
        <dbReference type="EMBL" id="CCG06654.1"/>
    </source>
</evidence>
<dbReference type="HOGENOM" id="CLU_030017_0_0_5"/>
<feature type="transmembrane region" description="Helical" evidence="7">
    <location>
        <begin position="180"/>
        <end position="201"/>
    </location>
</feature>
<feature type="transmembrane region" description="Helical" evidence="7">
    <location>
        <begin position="324"/>
        <end position="347"/>
    </location>
</feature>
<gene>
    <name evidence="8" type="primary">lhaA</name>
    <name evidence="8" type="ORF">RSPPHO_00028</name>
</gene>
<feature type="transmembrane region" description="Helical" evidence="7">
    <location>
        <begin position="440"/>
        <end position="462"/>
    </location>
</feature>
<feature type="transmembrane region" description="Helical" evidence="7">
    <location>
        <begin position="213"/>
        <end position="231"/>
    </location>
</feature>
<dbReference type="GO" id="GO:0016020">
    <property type="term" value="C:membrane"/>
    <property type="evidence" value="ECO:0007669"/>
    <property type="project" value="UniProtKB-SubCell"/>
</dbReference>
<dbReference type="AlphaFoldDB" id="H6SIM7"/>
<evidence type="ECO:0000256" key="6">
    <source>
        <dbReference type="SAM" id="MobiDB-lite"/>
    </source>
</evidence>
<keyword evidence="9" id="KW-1185">Reference proteome</keyword>
<accession>H6SIM7</accession>
<dbReference type="InterPro" id="IPR004896">
    <property type="entry name" value="PucC-rel"/>
</dbReference>
<dbReference type="Pfam" id="PF03209">
    <property type="entry name" value="PUCC"/>
    <property type="match status" value="1"/>
</dbReference>
<evidence type="ECO:0000256" key="3">
    <source>
        <dbReference type="ARBA" id="ARBA00022692"/>
    </source>
</evidence>
<sequence length="624" mass="65629">MSGMSRQRQLAELWLTRARELARSVDVEAVRQRLEQTLDERHRETLADLGRKGDATVRRLASQADAFAKKLQSGQSAAADETPGKEAGSSLPLGGASSVGEVAKVLGDRLNGTLTRWADKANDVAAIVQGPAAHGGDISDPLVDGVRKAGTSVAQQWQTLAPKYLPFADAASDDLPLNRLLRLSLFQISVGMAMVLLTGTLNRVMVVEMGMPTWLVAAMVSLPVLFAPFRVLIGFKSDTYRSFLGWRRVPFIWMGSLAQFGGFALMPFALFLMSGDGRVVGSEFAGYLGAALAFLLVGIGLHTTQTAGLALATDLAPESSRPRVVALLYVMLLVGMIGSSLLFGVLLDDFTQIKLIQVVQGAALATMFLNVIALWKQEVRDTARTDPRVAQPTFRETWDAFYEKGQPLRLLIAVGLGTMAFSMQDVLLEPYGGQILHLSVSSTTVLTALLALGTLAGFGLASKVLDQGLEACRLSTVGVVVGVAAFVLVLFASPLSSPWVFRVGTVLIGLGGGLFAVGMLTAAMALADDGDAGLALGAWGAVQATAVGVGTLLGGGIRDLVSALAGIGTLGPNPGASYAGYGVVYVLEVLLLLATLAVLFPLARDGLGGRKRSRDRFGLTGFPG</sequence>
<dbReference type="PANTHER" id="PTHR23538">
    <property type="entry name" value="44.5 KD BACTERIOCHLOROPHYLL SYNTHASE SUBUNIT"/>
    <property type="match status" value="1"/>
</dbReference>
<organism evidence="8 9">
    <name type="scientific">Pararhodospirillum photometricum DSM 122</name>
    <dbReference type="NCBI Taxonomy" id="1150469"/>
    <lineage>
        <taxon>Bacteria</taxon>
        <taxon>Pseudomonadati</taxon>
        <taxon>Pseudomonadota</taxon>
        <taxon>Alphaproteobacteria</taxon>
        <taxon>Rhodospirillales</taxon>
        <taxon>Rhodospirillaceae</taxon>
        <taxon>Pararhodospirillum</taxon>
    </lineage>
</organism>
<feature type="transmembrane region" description="Helical" evidence="7">
    <location>
        <begin position="284"/>
        <end position="312"/>
    </location>
</feature>
<feature type="transmembrane region" description="Helical" evidence="7">
    <location>
        <begin position="578"/>
        <end position="603"/>
    </location>
</feature>
<dbReference type="Proteomes" id="UP000033220">
    <property type="component" value="Chromosome DSM 122"/>
</dbReference>
<feature type="transmembrane region" description="Helical" evidence="7">
    <location>
        <begin position="499"/>
        <end position="527"/>
    </location>
</feature>
<dbReference type="EMBL" id="HE663493">
    <property type="protein sequence ID" value="CCG06654.1"/>
    <property type="molecule type" value="Genomic_DNA"/>
</dbReference>
<proteinExistence type="inferred from homology"/>
<evidence type="ECO:0000256" key="2">
    <source>
        <dbReference type="ARBA" id="ARBA00008412"/>
    </source>
</evidence>
<dbReference type="InterPro" id="IPR026036">
    <property type="entry name" value="PucC"/>
</dbReference>
<name>H6SIM7_PARPM</name>
<evidence type="ECO:0000313" key="9">
    <source>
        <dbReference type="Proteomes" id="UP000033220"/>
    </source>
</evidence>
<protein>
    <submittedName>
        <fullName evidence="8">Photosynthetic complex (LH1) assembly protein LhaA</fullName>
    </submittedName>
</protein>
<dbReference type="PATRIC" id="fig|1150469.3.peg.58"/>
<feature type="transmembrane region" description="Helical" evidence="7">
    <location>
        <begin position="410"/>
        <end position="428"/>
    </location>
</feature>
<dbReference type="Gene3D" id="1.20.1250.20">
    <property type="entry name" value="MFS general substrate transporter like domains"/>
    <property type="match status" value="1"/>
</dbReference>
<keyword evidence="5 7" id="KW-0472">Membrane</keyword>
<dbReference type="KEGG" id="rpm:RSPPHO_00028"/>
<dbReference type="eggNOG" id="COG2814">
    <property type="taxonomic scope" value="Bacteria"/>
</dbReference>
<feature type="transmembrane region" description="Helical" evidence="7">
    <location>
        <begin position="534"/>
        <end position="558"/>
    </location>
</feature>
<evidence type="ECO:0000256" key="4">
    <source>
        <dbReference type="ARBA" id="ARBA00022989"/>
    </source>
</evidence>
<dbReference type="InterPro" id="IPR036259">
    <property type="entry name" value="MFS_trans_sf"/>
</dbReference>
<dbReference type="CDD" id="cd06176">
    <property type="entry name" value="MFS_BCD_PucC-like"/>
    <property type="match status" value="1"/>
</dbReference>
<feature type="transmembrane region" description="Helical" evidence="7">
    <location>
        <begin position="474"/>
        <end position="493"/>
    </location>
</feature>
<comment type="similarity">
    <text evidence="2">Belongs to the PucC family.</text>
</comment>
<dbReference type="SUPFAM" id="SSF103473">
    <property type="entry name" value="MFS general substrate transporter"/>
    <property type="match status" value="1"/>
</dbReference>